<evidence type="ECO:0000313" key="3">
    <source>
        <dbReference type="RefSeq" id="XP_053081059.1"/>
    </source>
</evidence>
<accession>A0ABM3QAV7</accession>
<feature type="compositionally biased region" description="Low complexity" evidence="1">
    <location>
        <begin position="116"/>
        <end position="144"/>
    </location>
</feature>
<feature type="compositionally biased region" description="Pro residues" evidence="1">
    <location>
        <begin position="103"/>
        <end position="115"/>
    </location>
</feature>
<gene>
    <name evidence="3" type="primary">LOC106989059</name>
</gene>
<feature type="compositionally biased region" description="Low complexity" evidence="1">
    <location>
        <begin position="35"/>
        <end position="50"/>
    </location>
</feature>
<dbReference type="Proteomes" id="UP001652583">
    <property type="component" value="Chromosome B3"/>
</dbReference>
<reference evidence="3" key="1">
    <citation type="submission" date="2025-08" db="UniProtKB">
        <authorList>
            <consortium name="RefSeq"/>
        </authorList>
    </citation>
    <scope>IDENTIFICATION</scope>
    <source>
        <tissue evidence="3">Blood</tissue>
    </source>
</reference>
<dbReference type="GeneID" id="106989059"/>
<organism evidence="2 3">
    <name type="scientific">Acinonyx jubatus</name>
    <name type="common">Cheetah</name>
    <dbReference type="NCBI Taxonomy" id="32536"/>
    <lineage>
        <taxon>Eukaryota</taxon>
        <taxon>Metazoa</taxon>
        <taxon>Chordata</taxon>
        <taxon>Craniata</taxon>
        <taxon>Vertebrata</taxon>
        <taxon>Euteleostomi</taxon>
        <taxon>Mammalia</taxon>
        <taxon>Eutheria</taxon>
        <taxon>Laurasiatheria</taxon>
        <taxon>Carnivora</taxon>
        <taxon>Feliformia</taxon>
        <taxon>Felidae</taxon>
        <taxon>Felinae</taxon>
        <taxon>Acinonyx</taxon>
    </lineage>
</organism>
<proteinExistence type="predicted"/>
<sequence>MKQAASGVCRNQRVPAQLVSTEALSAQTCLFADVPEGGKPSSSTSPSRGQSETHRLGPKSLSRAQRTPNLPEPQGGEAAGVWTARQPSGWTEGRPWGLTGPAPARPRPGPGPLPCPRLRLPAPGSRRAPAPSGRSCPAGSAHPAFGPPGPPRRVGGGGDRNRPARSLGGALPYSAGGSSDELRKIQVLCWVHGCRRYTTKRKEKHDPSFRHVKKIEFPEDFISRKEALIMWNRNTRRLLSAQLKTDPGD</sequence>
<name>A0ABM3QAV7_ACIJB</name>
<feature type="region of interest" description="Disordered" evidence="1">
    <location>
        <begin position="33"/>
        <end position="176"/>
    </location>
</feature>
<dbReference type="RefSeq" id="XP_053081059.1">
    <property type="nucleotide sequence ID" value="XM_053225084.1"/>
</dbReference>
<keyword evidence="2" id="KW-1185">Reference proteome</keyword>
<protein>
    <submittedName>
        <fullName evidence="3">Translation initiation factor IF-2-like</fullName>
    </submittedName>
</protein>
<evidence type="ECO:0000313" key="2">
    <source>
        <dbReference type="Proteomes" id="UP001652583"/>
    </source>
</evidence>
<evidence type="ECO:0000256" key="1">
    <source>
        <dbReference type="SAM" id="MobiDB-lite"/>
    </source>
</evidence>